<dbReference type="InterPro" id="IPR036249">
    <property type="entry name" value="Thioredoxin-like_sf"/>
</dbReference>
<dbReference type="InterPro" id="IPR051499">
    <property type="entry name" value="Phosducin-like_reg"/>
</dbReference>
<keyword evidence="6" id="KW-1185">Reference proteome</keyword>
<evidence type="ECO:0000256" key="3">
    <source>
        <dbReference type="SAM" id="MobiDB-lite"/>
    </source>
</evidence>
<protein>
    <submittedName>
        <fullName evidence="5">11951_t:CDS:1</fullName>
    </submittedName>
</protein>
<dbReference type="Pfam" id="PF02114">
    <property type="entry name" value="Phosducin"/>
    <property type="match status" value="1"/>
</dbReference>
<evidence type="ECO:0000256" key="1">
    <source>
        <dbReference type="ARBA" id="ARBA00009686"/>
    </source>
</evidence>
<gene>
    <name evidence="5" type="ORF">DEBURN_LOCUS9508</name>
</gene>
<feature type="domain" description="Phosducin" evidence="4">
    <location>
        <begin position="93"/>
        <end position="234"/>
    </location>
</feature>
<evidence type="ECO:0000313" key="6">
    <source>
        <dbReference type="Proteomes" id="UP000789706"/>
    </source>
</evidence>
<keyword evidence="2" id="KW-0597">Phosphoprotein</keyword>
<dbReference type="Gene3D" id="3.40.30.10">
    <property type="entry name" value="Glutaredoxin"/>
    <property type="match status" value="1"/>
</dbReference>
<dbReference type="PANTHER" id="PTHR46052">
    <property type="entry name" value="PHOSDUCIN-LIKE PROTEIN"/>
    <property type="match status" value="1"/>
</dbReference>
<proteinExistence type="inferred from homology"/>
<organism evidence="5 6">
    <name type="scientific">Diversispora eburnea</name>
    <dbReference type="NCBI Taxonomy" id="1213867"/>
    <lineage>
        <taxon>Eukaryota</taxon>
        <taxon>Fungi</taxon>
        <taxon>Fungi incertae sedis</taxon>
        <taxon>Mucoromycota</taxon>
        <taxon>Glomeromycotina</taxon>
        <taxon>Glomeromycetes</taxon>
        <taxon>Diversisporales</taxon>
        <taxon>Diversisporaceae</taxon>
        <taxon>Diversispora</taxon>
    </lineage>
</organism>
<accession>A0A9N9GCN2</accession>
<dbReference type="GO" id="GO:0008277">
    <property type="term" value="P:regulation of G protein-coupled receptor signaling pathway"/>
    <property type="evidence" value="ECO:0007669"/>
    <property type="project" value="InterPro"/>
</dbReference>
<dbReference type="InterPro" id="IPR024253">
    <property type="entry name" value="Phosducin_thioredoxin-like_dom"/>
</dbReference>
<dbReference type="CDD" id="cd02987">
    <property type="entry name" value="Phd_like_Phd"/>
    <property type="match status" value="1"/>
</dbReference>
<dbReference type="Proteomes" id="UP000789706">
    <property type="component" value="Unassembled WGS sequence"/>
</dbReference>
<feature type="region of interest" description="Disordered" evidence="3">
    <location>
        <begin position="1"/>
        <end position="54"/>
    </location>
</feature>
<name>A0A9N9GCN2_9GLOM</name>
<dbReference type="AlphaFoldDB" id="A0A9N9GCN2"/>
<dbReference type="InterPro" id="IPR023196">
    <property type="entry name" value="Phosducin_N_dom_sf"/>
</dbReference>
<evidence type="ECO:0000313" key="5">
    <source>
        <dbReference type="EMBL" id="CAG8600805.1"/>
    </source>
</evidence>
<dbReference type="OrthoDB" id="70588at2759"/>
<dbReference type="PANTHER" id="PTHR46052:SF1">
    <property type="entry name" value="PHOSDUCIN-LIKE PROTEIN"/>
    <property type="match status" value="1"/>
</dbReference>
<comment type="caution">
    <text evidence="5">The sequence shown here is derived from an EMBL/GenBank/DDBJ whole genome shotgun (WGS) entry which is preliminary data.</text>
</comment>
<dbReference type="InterPro" id="IPR001200">
    <property type="entry name" value="Phosducin"/>
</dbReference>
<reference evidence="5" key="1">
    <citation type="submission" date="2021-06" db="EMBL/GenBank/DDBJ databases">
        <authorList>
            <person name="Kallberg Y."/>
            <person name="Tangrot J."/>
            <person name="Rosling A."/>
        </authorList>
    </citation>
    <scope>NUCLEOTIDE SEQUENCE</scope>
    <source>
        <strain evidence="5">AZ414A</strain>
    </source>
</reference>
<comment type="similarity">
    <text evidence="1">Belongs to the phosducin family.</text>
</comment>
<evidence type="ECO:0000259" key="4">
    <source>
        <dbReference type="Pfam" id="PF02114"/>
    </source>
</evidence>
<evidence type="ECO:0000256" key="2">
    <source>
        <dbReference type="ARBA" id="ARBA00022553"/>
    </source>
</evidence>
<sequence length="243" mass="27788">MDPLVESLLKSSIDDEGDPTRSPDASDLSDAEEFTQPVRSDVPTHGGRQTGPKGVLADHAYHKRQMQQQKAKSITTYNEHMLSKALTTTTFREDEIIKAQEEELFKDLENIRNKKKRFGTLREISSNQYVKAIDNELPNVSVIVHLYENSNPQCRLLNECLTQLAKKFVYAKFIRILAHDLEFDPIGLPALLVYKNGDLIANLVKITDEIGENNFDFKIVENVLIRYGVLNQHEDIDKEEEFL</sequence>
<dbReference type="SUPFAM" id="SSF52833">
    <property type="entry name" value="Thioredoxin-like"/>
    <property type="match status" value="1"/>
</dbReference>
<dbReference type="Gene3D" id="1.10.168.10">
    <property type="entry name" value="Phosducin, domain 2"/>
    <property type="match status" value="1"/>
</dbReference>
<dbReference type="EMBL" id="CAJVPK010001871">
    <property type="protein sequence ID" value="CAG8600805.1"/>
    <property type="molecule type" value="Genomic_DNA"/>
</dbReference>